<organism evidence="2 3">
    <name type="scientific">Lupinus luteus</name>
    <name type="common">European yellow lupine</name>
    <dbReference type="NCBI Taxonomy" id="3873"/>
    <lineage>
        <taxon>Eukaryota</taxon>
        <taxon>Viridiplantae</taxon>
        <taxon>Streptophyta</taxon>
        <taxon>Embryophyta</taxon>
        <taxon>Tracheophyta</taxon>
        <taxon>Spermatophyta</taxon>
        <taxon>Magnoliopsida</taxon>
        <taxon>eudicotyledons</taxon>
        <taxon>Gunneridae</taxon>
        <taxon>Pentapetalae</taxon>
        <taxon>rosids</taxon>
        <taxon>fabids</taxon>
        <taxon>Fabales</taxon>
        <taxon>Fabaceae</taxon>
        <taxon>Papilionoideae</taxon>
        <taxon>50 kb inversion clade</taxon>
        <taxon>genistoids sensu lato</taxon>
        <taxon>core genistoids</taxon>
        <taxon>Genisteae</taxon>
        <taxon>Lupinus</taxon>
    </lineage>
</organism>
<keyword evidence="3" id="KW-1185">Reference proteome</keyword>
<proteinExistence type="predicted"/>
<keyword evidence="1" id="KW-0812">Transmembrane</keyword>
<evidence type="ECO:0000313" key="3">
    <source>
        <dbReference type="Proteomes" id="UP001497480"/>
    </source>
</evidence>
<accession>A0AAV1WZH6</accession>
<protein>
    <submittedName>
        <fullName evidence="2">Uncharacterized protein</fullName>
    </submittedName>
</protein>
<dbReference type="EMBL" id="CAXHTB010000011">
    <property type="protein sequence ID" value="CAL0314811.1"/>
    <property type="molecule type" value="Genomic_DNA"/>
</dbReference>
<reference evidence="2 3" key="1">
    <citation type="submission" date="2024-03" db="EMBL/GenBank/DDBJ databases">
        <authorList>
            <person name="Martinez-Hernandez J."/>
        </authorList>
    </citation>
    <scope>NUCLEOTIDE SEQUENCE [LARGE SCALE GENOMIC DNA]</scope>
</reference>
<keyword evidence="1" id="KW-1133">Transmembrane helix</keyword>
<sequence>MNILIESISELSSQDNGFIAIENVKSAEILDKESLFSELNKDVGLPSHVEDDPELMTAPEKQSSIVQVAEPILNNDAPSVSWNWKEEDIDAPRTSSGPHILNELLFLSTKIWICICKFFIEFELWQCFLVYITFSSLNMGEHYNDMSLFSNMQFQKVIHVLQSQCFRYYLIRKLIYLFCFVIVSFHALIWFILIFIVYEIFLVF</sequence>
<gene>
    <name evidence="2" type="ORF">LLUT_LOCUS15871</name>
</gene>
<comment type="caution">
    <text evidence="2">The sequence shown here is derived from an EMBL/GenBank/DDBJ whole genome shotgun (WGS) entry which is preliminary data.</text>
</comment>
<keyword evidence="1" id="KW-0472">Membrane</keyword>
<dbReference type="Proteomes" id="UP001497480">
    <property type="component" value="Unassembled WGS sequence"/>
</dbReference>
<evidence type="ECO:0000256" key="1">
    <source>
        <dbReference type="SAM" id="Phobius"/>
    </source>
</evidence>
<name>A0AAV1WZH6_LUPLU</name>
<evidence type="ECO:0000313" key="2">
    <source>
        <dbReference type="EMBL" id="CAL0314811.1"/>
    </source>
</evidence>
<dbReference type="AlphaFoldDB" id="A0AAV1WZH6"/>
<feature type="transmembrane region" description="Helical" evidence="1">
    <location>
        <begin position="174"/>
        <end position="198"/>
    </location>
</feature>